<feature type="transmembrane region" description="Helical" evidence="2">
    <location>
        <begin position="210"/>
        <end position="229"/>
    </location>
</feature>
<dbReference type="Proteomes" id="UP000321034">
    <property type="component" value="Unassembled WGS sequence"/>
</dbReference>
<name>A0A5C8HVV9_9MICO</name>
<reference evidence="3 4" key="1">
    <citation type="submission" date="2019-08" db="EMBL/GenBank/DDBJ databases">
        <authorList>
            <person name="Dong K."/>
        </authorList>
    </citation>
    <scope>NUCLEOTIDE SEQUENCE [LARGE SCALE GENOMIC DNA]</scope>
    <source>
        <strain evidence="3 4">JCM14558</strain>
    </source>
</reference>
<keyword evidence="2" id="KW-0472">Membrane</keyword>
<keyword evidence="2" id="KW-1133">Transmembrane helix</keyword>
<feature type="transmembrane region" description="Helical" evidence="2">
    <location>
        <begin position="114"/>
        <end position="132"/>
    </location>
</feature>
<keyword evidence="2" id="KW-0812">Transmembrane</keyword>
<dbReference type="EMBL" id="VRSV01000002">
    <property type="protein sequence ID" value="TXK09412.1"/>
    <property type="molecule type" value="Genomic_DNA"/>
</dbReference>
<dbReference type="InterPro" id="IPR009339">
    <property type="entry name" value="DUF998"/>
</dbReference>
<proteinExistence type="predicted"/>
<sequence>MCTTACRRAGERILDGTRRSLSVGVEGAGGPAGGERPVSPGWKMPASSVAAPLPLRFSVPSARAAASRLTTMHFGAASLVILVGGILLSILTTTEPLWWQLHFSELGTYRNTSGGFFNGTLIIAGIAVTLYARSVGRDLRRIRRVYVRRGAPLVAQVCLSIVGVNLSLVGCIPLNVNKTLHDNVAGSMVLGFAALLLTSPILLHRMPKRLVFTTSIVFVVIFIGAWLFVTETINLALFEVIATSAMFAWSGIFTRSLTARVQAVSSPGALVGTPGATPVPRRHRAVRSHRRALRPTSRPQVRSLTGVPRRPQPVRPAVLRAAHAPLPRGRTGSAARGASGQWTTPARRSRRSRAVGR</sequence>
<evidence type="ECO:0000313" key="3">
    <source>
        <dbReference type="EMBL" id="TXK09412.1"/>
    </source>
</evidence>
<feature type="compositionally biased region" description="Low complexity" evidence="1">
    <location>
        <begin position="315"/>
        <end position="340"/>
    </location>
</feature>
<feature type="transmembrane region" description="Helical" evidence="2">
    <location>
        <begin position="235"/>
        <end position="253"/>
    </location>
</feature>
<evidence type="ECO:0000313" key="4">
    <source>
        <dbReference type="Proteomes" id="UP000321034"/>
    </source>
</evidence>
<organism evidence="3 4">
    <name type="scientific">Microbacterium hatanonis</name>
    <dbReference type="NCBI Taxonomy" id="404366"/>
    <lineage>
        <taxon>Bacteria</taxon>
        <taxon>Bacillati</taxon>
        <taxon>Actinomycetota</taxon>
        <taxon>Actinomycetes</taxon>
        <taxon>Micrococcales</taxon>
        <taxon>Microbacteriaceae</taxon>
        <taxon>Microbacterium</taxon>
    </lineage>
</organism>
<feature type="compositionally biased region" description="Basic residues" evidence="1">
    <location>
        <begin position="347"/>
        <end position="357"/>
    </location>
</feature>
<evidence type="ECO:0000256" key="2">
    <source>
        <dbReference type="SAM" id="Phobius"/>
    </source>
</evidence>
<feature type="transmembrane region" description="Helical" evidence="2">
    <location>
        <begin position="184"/>
        <end position="203"/>
    </location>
</feature>
<feature type="region of interest" description="Disordered" evidence="1">
    <location>
        <begin position="294"/>
        <end position="357"/>
    </location>
</feature>
<comment type="caution">
    <text evidence="3">The sequence shown here is derived from an EMBL/GenBank/DDBJ whole genome shotgun (WGS) entry which is preliminary data.</text>
</comment>
<protein>
    <submittedName>
        <fullName evidence="3">DUF998 domain-containing protein</fullName>
    </submittedName>
</protein>
<dbReference type="AlphaFoldDB" id="A0A5C8HVV9"/>
<evidence type="ECO:0000256" key="1">
    <source>
        <dbReference type="SAM" id="MobiDB-lite"/>
    </source>
</evidence>
<feature type="transmembrane region" description="Helical" evidence="2">
    <location>
        <begin position="153"/>
        <end position="172"/>
    </location>
</feature>
<dbReference type="OrthoDB" id="3225559at2"/>
<gene>
    <name evidence="3" type="ORF">FVP77_10765</name>
</gene>
<dbReference type="Pfam" id="PF06197">
    <property type="entry name" value="DUF998"/>
    <property type="match status" value="1"/>
</dbReference>
<keyword evidence="4" id="KW-1185">Reference proteome</keyword>
<feature type="transmembrane region" description="Helical" evidence="2">
    <location>
        <begin position="73"/>
        <end position="94"/>
    </location>
</feature>
<accession>A0A5C8HVV9</accession>